<feature type="region of interest" description="Disordered" evidence="1">
    <location>
        <begin position="655"/>
        <end position="674"/>
    </location>
</feature>
<dbReference type="PANTHER" id="PTHR48462">
    <property type="entry name" value="PROTEIN, PUTATIVE-RELATED"/>
    <property type="match status" value="1"/>
</dbReference>
<evidence type="ECO:0000256" key="1">
    <source>
        <dbReference type="SAM" id="MobiDB-lite"/>
    </source>
</evidence>
<proteinExistence type="predicted"/>
<dbReference type="CDD" id="cd01647">
    <property type="entry name" value="RT_LTR"/>
    <property type="match status" value="1"/>
</dbReference>
<dbReference type="InterPro" id="IPR005162">
    <property type="entry name" value="Retrotrans_gag_dom"/>
</dbReference>
<keyword evidence="5" id="KW-0808">Transferase</keyword>
<dbReference type="GO" id="GO:0004523">
    <property type="term" value="F:RNA-DNA hybrid ribonuclease activity"/>
    <property type="evidence" value="ECO:0007669"/>
    <property type="project" value="InterPro"/>
</dbReference>
<feature type="compositionally biased region" description="Basic residues" evidence="1">
    <location>
        <begin position="935"/>
        <end position="944"/>
    </location>
</feature>
<reference evidence="5" key="1">
    <citation type="journal article" date="2019" name="Sci. Rep.">
        <title>Draft genome of Tanacetum cinerariifolium, the natural source of mosquito coil.</title>
        <authorList>
            <person name="Yamashiro T."/>
            <person name="Shiraishi A."/>
            <person name="Satake H."/>
            <person name="Nakayama K."/>
        </authorList>
    </citation>
    <scope>NUCLEOTIDE SEQUENCE</scope>
</reference>
<dbReference type="Pfam" id="PF13456">
    <property type="entry name" value="RVT_3"/>
    <property type="match status" value="1"/>
</dbReference>
<dbReference type="Gene3D" id="3.30.420.10">
    <property type="entry name" value="Ribonuclease H-like superfamily/Ribonuclease H"/>
    <property type="match status" value="2"/>
</dbReference>
<sequence length="1413" mass="160209">MVVWEVYGFTCCESRLSPPGWSCGGPFFGDLQWRLASLPIRFGGFGLYSAKLVSSYAFVASRAQSWVLQDHILRNSGMDDDYVSALACLHDMIPSFDFSGFNNKDTKAVFESLRAPHAHDFLLAIPIDGLDQYMRVGISAKKETLVNFITDPSDGRSTLRSADVLVFGLVEGKHACVDLSGVSLLVGLSSRGFTTGQPALKGALCKVTKHDKACIENQHVFIPFAFDTFGFFAPEAVELLSRVQWVMHNNVMTPRSKDVVFKRIGFSIQKRLAAQLVAHLPSTTISAIRGTATISPVQTKPSNHQNKLSTFPAWQAAMPTTTTMFAATTPENTPLGYLASTSTNHNPVFSPAFAKANYETLDEDYDEEREMVPRTEPARAVTPPLRAASPRVRRRRKRVVGFEESQNRGESKVERNSEGGRPSEKAPRGNGSQNVNLPPLLAAHVGRSENGQPLHSSLTSAYGGQALSNNIGGNLPPNGLFPNPLGSVTPFIRWIEDYPLPDGLKIPSHIGSYDGKGDPNNFLHLFDSTRICWNSQKAGSILDYEDLKAKFRSHFSQQEKFTKTHMAVHNIKQRENKSTRAFITRYTDDTLLILGSHEDQRIFGFIHGLRTRSLVEHLSTDLPPTYKGLIEKTYTWVEAREVATNSVLNDQRDSFERPKKSSWNNNKGQMGRSRSFPYERESYQLLSNLAKIPREIFATERVSKTFEHPLRLLGPNWPNDKTRYCHFHEEYGHETNKFRRKEERRKASIRKNPYLYGKRKRPQAEEETGERQRDKRNYVSPIPNEGSSDPVVIKVYISRRQVNMAYLDSRSSCEVIYEHCFLKLKPLIRSLRVDSNTPFVGFLGEESRPLGEIPLEVTIEEGPLTITKTLTFVIVRLDSPHNILLGRTAMQEMGIVESTVHGAIKFTRLMALVPYSQNTTHRGQWKKKETQPITVRKRTKKKQHSSHEKEFLLQKATLQFKNAGATYQRLIDKVFGSQIRRNMEVNADDMVIKSDSEEEMLDDIKETFERLRAINLKLNPKKCSFGVEEGIYFGHLVMKQGIRADPSKQVLAKQEKSGCVAKWAIELGDDEIEFKGRNSIKGASSSDGSRAGLMLVNPEAKEYMYTLRFKFETTNNEAEYEALIAGLHIAKEMHIQELAIFVDSQLVANQVKGLFEARQQTIKQYLEKIMGLLSSFPNYSIKHIKTKQNKKADAFSKLSLMTFSKLAKEVLIEVIQTKSVAEKEITNIVKEDEDSWMVPIREYLKEGILPKDPQKARKLGIKASLYRMIEERLYRRSYMSPWLRSPTNSAGGARRRVFCKKLGALQAFTFVYHPQANGQVEMTNREIVKGMKRRLGMAHQAWVDKLLQVLWAHKTTPKSSNGETPFSLVYESEAVIHIEIRWKQSESKTLIPRKMKKDAEKTLTSLKKEGKWQ</sequence>
<feature type="domain" description="Reverse transcriptase" evidence="2">
    <location>
        <begin position="960"/>
        <end position="1035"/>
    </location>
</feature>
<name>A0A6L2JV21_TANCI</name>
<dbReference type="Gene3D" id="3.30.70.270">
    <property type="match status" value="1"/>
</dbReference>
<keyword evidence="5" id="KW-0695">RNA-directed DNA polymerase</keyword>
<dbReference type="SUPFAM" id="SSF56672">
    <property type="entry name" value="DNA/RNA polymerases"/>
    <property type="match status" value="1"/>
</dbReference>
<dbReference type="GO" id="GO:0003676">
    <property type="term" value="F:nucleic acid binding"/>
    <property type="evidence" value="ECO:0007669"/>
    <property type="project" value="InterPro"/>
</dbReference>
<dbReference type="InterPro" id="IPR043128">
    <property type="entry name" value="Rev_trsase/Diguanyl_cyclase"/>
</dbReference>
<dbReference type="Pfam" id="PF00078">
    <property type="entry name" value="RVT_1"/>
    <property type="match status" value="1"/>
</dbReference>
<dbReference type="EMBL" id="BKCJ010001368">
    <property type="protein sequence ID" value="GEU40921.1"/>
    <property type="molecule type" value="Genomic_DNA"/>
</dbReference>
<feature type="domain" description="RNase H type-1" evidence="4">
    <location>
        <begin position="1085"/>
        <end position="1197"/>
    </location>
</feature>
<feature type="domain" description="Retrotransposon gag" evidence="3">
    <location>
        <begin position="523"/>
        <end position="610"/>
    </location>
</feature>
<evidence type="ECO:0000259" key="3">
    <source>
        <dbReference type="Pfam" id="PF03732"/>
    </source>
</evidence>
<dbReference type="Pfam" id="PF03732">
    <property type="entry name" value="Retrotrans_gag"/>
    <property type="match status" value="1"/>
</dbReference>
<dbReference type="InterPro" id="IPR043502">
    <property type="entry name" value="DNA/RNA_pol_sf"/>
</dbReference>
<dbReference type="InterPro" id="IPR012337">
    <property type="entry name" value="RNaseH-like_sf"/>
</dbReference>
<dbReference type="CDD" id="cd09279">
    <property type="entry name" value="RNase_HI_like"/>
    <property type="match status" value="1"/>
</dbReference>
<evidence type="ECO:0000259" key="4">
    <source>
        <dbReference type="Pfam" id="PF13456"/>
    </source>
</evidence>
<feature type="region of interest" description="Disordered" evidence="1">
    <location>
        <begin position="365"/>
        <end position="437"/>
    </location>
</feature>
<protein>
    <submittedName>
        <fullName evidence="5">Reverse transcriptase domain-containing protein</fullName>
    </submittedName>
</protein>
<dbReference type="InterPro" id="IPR000477">
    <property type="entry name" value="RT_dom"/>
</dbReference>
<gene>
    <name evidence="5" type="ORF">Tci_012899</name>
</gene>
<feature type="region of interest" description="Disordered" evidence="1">
    <location>
        <begin position="749"/>
        <end position="785"/>
    </location>
</feature>
<feature type="region of interest" description="Disordered" evidence="1">
    <location>
        <begin position="922"/>
        <end position="946"/>
    </location>
</feature>
<accession>A0A6L2JV21</accession>
<dbReference type="SUPFAM" id="SSF53098">
    <property type="entry name" value="Ribonuclease H-like"/>
    <property type="match status" value="1"/>
</dbReference>
<dbReference type="InterPro" id="IPR002156">
    <property type="entry name" value="RNaseH_domain"/>
</dbReference>
<comment type="caution">
    <text evidence="5">The sequence shown here is derived from an EMBL/GenBank/DDBJ whole genome shotgun (WGS) entry which is preliminary data.</text>
</comment>
<dbReference type="PANTHER" id="PTHR48462:SF1">
    <property type="entry name" value="PROTEIN, PUTATIVE-RELATED"/>
    <property type="match status" value="1"/>
</dbReference>
<evidence type="ECO:0000259" key="2">
    <source>
        <dbReference type="Pfam" id="PF00078"/>
    </source>
</evidence>
<feature type="compositionally biased region" description="Basic and acidic residues" evidence="1">
    <location>
        <begin position="405"/>
        <end position="427"/>
    </location>
</feature>
<keyword evidence="5" id="KW-0548">Nucleotidyltransferase</keyword>
<dbReference type="GO" id="GO:0003964">
    <property type="term" value="F:RNA-directed DNA polymerase activity"/>
    <property type="evidence" value="ECO:0007669"/>
    <property type="project" value="UniProtKB-KW"/>
</dbReference>
<dbReference type="InterPro" id="IPR036397">
    <property type="entry name" value="RNaseH_sf"/>
</dbReference>
<organism evidence="5">
    <name type="scientific">Tanacetum cinerariifolium</name>
    <name type="common">Dalmatian daisy</name>
    <name type="synonym">Chrysanthemum cinerariifolium</name>
    <dbReference type="NCBI Taxonomy" id="118510"/>
    <lineage>
        <taxon>Eukaryota</taxon>
        <taxon>Viridiplantae</taxon>
        <taxon>Streptophyta</taxon>
        <taxon>Embryophyta</taxon>
        <taxon>Tracheophyta</taxon>
        <taxon>Spermatophyta</taxon>
        <taxon>Magnoliopsida</taxon>
        <taxon>eudicotyledons</taxon>
        <taxon>Gunneridae</taxon>
        <taxon>Pentapetalae</taxon>
        <taxon>asterids</taxon>
        <taxon>campanulids</taxon>
        <taxon>Asterales</taxon>
        <taxon>Asteraceae</taxon>
        <taxon>Asteroideae</taxon>
        <taxon>Anthemideae</taxon>
        <taxon>Anthemidinae</taxon>
        <taxon>Tanacetum</taxon>
    </lineage>
</organism>
<evidence type="ECO:0000313" key="5">
    <source>
        <dbReference type="EMBL" id="GEU40921.1"/>
    </source>
</evidence>